<organism evidence="1 2">
    <name type="scientific">Bradyrhizobium lablabi</name>
    <dbReference type="NCBI Taxonomy" id="722472"/>
    <lineage>
        <taxon>Bacteria</taxon>
        <taxon>Pseudomonadati</taxon>
        <taxon>Pseudomonadota</taxon>
        <taxon>Alphaproteobacteria</taxon>
        <taxon>Hyphomicrobiales</taxon>
        <taxon>Nitrobacteraceae</taxon>
        <taxon>Bradyrhizobium</taxon>
    </lineage>
</organism>
<evidence type="ECO:0000313" key="2">
    <source>
        <dbReference type="Proteomes" id="UP000051660"/>
    </source>
</evidence>
<comment type="caution">
    <text evidence="1">The sequence shown here is derived from an EMBL/GenBank/DDBJ whole genome shotgun (WGS) entry which is preliminary data.</text>
</comment>
<dbReference type="Proteomes" id="UP000051660">
    <property type="component" value="Unassembled WGS sequence"/>
</dbReference>
<proteinExistence type="predicted"/>
<sequence>MGGQGIREIAAETAATRGDAKLALVMPQPDPLRLPAWGITFPVLNQRRWASASMGCPKAVIAAVALRSPAKRGV</sequence>
<name>A0A0R3MH16_9BRAD</name>
<gene>
    <name evidence="1" type="ORF">CQ14_17130</name>
</gene>
<evidence type="ECO:0000313" key="1">
    <source>
        <dbReference type="EMBL" id="KRR19540.1"/>
    </source>
</evidence>
<dbReference type="EMBL" id="LLYB01000094">
    <property type="protein sequence ID" value="KRR19540.1"/>
    <property type="molecule type" value="Genomic_DNA"/>
</dbReference>
<protein>
    <submittedName>
        <fullName evidence="1">Uncharacterized protein</fullName>
    </submittedName>
</protein>
<reference evidence="1 2" key="1">
    <citation type="submission" date="2014-03" db="EMBL/GenBank/DDBJ databases">
        <title>Bradyrhizobium valentinum sp. nov., isolated from effective nodules of Lupinus mariae-josephae, a lupine endemic of basic-lime soils in Eastern Spain.</title>
        <authorList>
            <person name="Duran D."/>
            <person name="Rey L."/>
            <person name="Navarro A."/>
            <person name="Busquets A."/>
            <person name="Imperial J."/>
            <person name="Ruiz-Argueso T."/>
        </authorList>
    </citation>
    <scope>NUCLEOTIDE SEQUENCE [LARGE SCALE GENOMIC DNA]</scope>
    <source>
        <strain evidence="1 2">CCBAU 23086</strain>
    </source>
</reference>
<dbReference type="AlphaFoldDB" id="A0A0R3MH16"/>
<accession>A0A0R3MH16</accession>